<protein>
    <submittedName>
        <fullName evidence="1">Uncharacterized protein</fullName>
    </submittedName>
</protein>
<keyword evidence="2" id="KW-1185">Reference proteome</keyword>
<gene>
    <name evidence="1" type="ORF">SAMN02745131_03647</name>
</gene>
<organism evidence="1 2">
    <name type="scientific">Flavisolibacter ginsengisoli DSM 18119</name>
    <dbReference type="NCBI Taxonomy" id="1121884"/>
    <lineage>
        <taxon>Bacteria</taxon>
        <taxon>Pseudomonadati</taxon>
        <taxon>Bacteroidota</taxon>
        <taxon>Chitinophagia</taxon>
        <taxon>Chitinophagales</taxon>
        <taxon>Chitinophagaceae</taxon>
        <taxon>Flavisolibacter</taxon>
    </lineage>
</organism>
<dbReference type="AlphaFoldDB" id="A0A1M5EW24"/>
<evidence type="ECO:0000313" key="2">
    <source>
        <dbReference type="Proteomes" id="UP000184048"/>
    </source>
</evidence>
<proteinExistence type="predicted"/>
<dbReference type="EMBL" id="FQUU01000020">
    <property type="protein sequence ID" value="SHF83424.1"/>
    <property type="molecule type" value="Genomic_DNA"/>
</dbReference>
<dbReference type="Proteomes" id="UP000184048">
    <property type="component" value="Unassembled WGS sequence"/>
</dbReference>
<evidence type="ECO:0000313" key="1">
    <source>
        <dbReference type="EMBL" id="SHF83424.1"/>
    </source>
</evidence>
<accession>A0A1M5EW24</accession>
<reference evidence="1 2" key="1">
    <citation type="submission" date="2016-11" db="EMBL/GenBank/DDBJ databases">
        <authorList>
            <person name="Jaros S."/>
            <person name="Januszkiewicz K."/>
            <person name="Wedrychowicz H."/>
        </authorList>
    </citation>
    <scope>NUCLEOTIDE SEQUENCE [LARGE SCALE GENOMIC DNA]</scope>
    <source>
        <strain evidence="1 2">DSM 18119</strain>
    </source>
</reference>
<sequence length="62" mass="6863">MMSWLNKSSKVEGDKEASCGKEIKKAVSQVSKQPFFMVNGKILSQPVHTPDQFFILPYASGS</sequence>
<name>A0A1M5EW24_9BACT</name>